<evidence type="ECO:0000313" key="7">
    <source>
        <dbReference type="Proteomes" id="UP000629025"/>
    </source>
</evidence>
<evidence type="ECO:0000256" key="2">
    <source>
        <dbReference type="ARBA" id="ARBA00023015"/>
    </source>
</evidence>
<dbReference type="Gene3D" id="3.40.190.290">
    <property type="match status" value="1"/>
</dbReference>
<dbReference type="EMBL" id="BMIJ01000001">
    <property type="protein sequence ID" value="GGB81702.1"/>
    <property type="molecule type" value="Genomic_DNA"/>
</dbReference>
<keyword evidence="7" id="KW-1185">Reference proteome</keyword>
<dbReference type="SUPFAM" id="SSF53850">
    <property type="entry name" value="Periplasmic binding protein-like II"/>
    <property type="match status" value="1"/>
</dbReference>
<dbReference type="InterPro" id="IPR058163">
    <property type="entry name" value="LysR-type_TF_proteobact-type"/>
</dbReference>
<protein>
    <submittedName>
        <fullName evidence="6">LysR family transcriptional regulator</fullName>
    </submittedName>
</protein>
<keyword evidence="2" id="KW-0805">Transcription regulation</keyword>
<name>A0ABQ1K329_9GAMM</name>
<comment type="caution">
    <text evidence="6">The sequence shown here is derived from an EMBL/GenBank/DDBJ whole genome shotgun (WGS) entry which is preliminary data.</text>
</comment>
<feature type="domain" description="HTH lysR-type" evidence="5">
    <location>
        <begin position="4"/>
        <end position="61"/>
    </location>
</feature>
<dbReference type="Proteomes" id="UP000629025">
    <property type="component" value="Unassembled WGS sequence"/>
</dbReference>
<dbReference type="Pfam" id="PF03466">
    <property type="entry name" value="LysR_substrate"/>
    <property type="match status" value="1"/>
</dbReference>
<dbReference type="PANTHER" id="PTHR30537:SF5">
    <property type="entry name" value="HTH-TYPE TRANSCRIPTIONAL ACTIVATOR TTDR-RELATED"/>
    <property type="match status" value="1"/>
</dbReference>
<reference evidence="7" key="1">
    <citation type="journal article" date="2019" name="Int. J. Syst. Evol. Microbiol.">
        <title>The Global Catalogue of Microorganisms (GCM) 10K type strain sequencing project: providing services to taxonomists for standard genome sequencing and annotation.</title>
        <authorList>
            <consortium name="The Broad Institute Genomics Platform"/>
            <consortium name="The Broad Institute Genome Sequencing Center for Infectious Disease"/>
            <person name="Wu L."/>
            <person name="Ma J."/>
        </authorList>
    </citation>
    <scope>NUCLEOTIDE SEQUENCE [LARGE SCALE GENOMIC DNA]</scope>
    <source>
        <strain evidence="7">CGMCC 1.15341</strain>
    </source>
</reference>
<dbReference type="Pfam" id="PF00126">
    <property type="entry name" value="HTH_1"/>
    <property type="match status" value="1"/>
</dbReference>
<dbReference type="PANTHER" id="PTHR30537">
    <property type="entry name" value="HTH-TYPE TRANSCRIPTIONAL REGULATOR"/>
    <property type="match status" value="1"/>
</dbReference>
<sequence>MATDKLAAMKVFQRVAELGSFTRAAEDLGITAATVSKHIAYLEQGLETRLINRTTRTMSLTDAGRVFLRRTQALLNDLEEAELEVRGLEQEPRGTIRLNVPMSLGLAHITEAIDSFLLLYPGIDIDLQLNDRMIDLVEQGVDIAIRVRRELSDSTLRARPLRKARNVVCAAPDYLMKRRDILIPADLMDHNCLTFSLHERPKVWVLGGEEVSVKGNYKTDSSLAMRQSLLRGVGVGFLPRFLVQEDIESGRLVPLLQGYPAQSYTIFALFPPGSRQSIKVRMLVDHLSDHLARKQCWDDPGKGEEENG</sequence>
<evidence type="ECO:0000259" key="5">
    <source>
        <dbReference type="PROSITE" id="PS50931"/>
    </source>
</evidence>
<evidence type="ECO:0000256" key="3">
    <source>
        <dbReference type="ARBA" id="ARBA00023125"/>
    </source>
</evidence>
<keyword evidence="3" id="KW-0238">DNA-binding</keyword>
<dbReference type="RefSeq" id="WP_188745455.1">
    <property type="nucleotide sequence ID" value="NZ_BMIJ01000001.1"/>
</dbReference>
<dbReference type="InterPro" id="IPR000847">
    <property type="entry name" value="LysR_HTH_N"/>
</dbReference>
<accession>A0ABQ1K329</accession>
<dbReference type="InterPro" id="IPR005119">
    <property type="entry name" value="LysR_subst-bd"/>
</dbReference>
<evidence type="ECO:0000313" key="6">
    <source>
        <dbReference type="EMBL" id="GGB81702.1"/>
    </source>
</evidence>
<evidence type="ECO:0000256" key="1">
    <source>
        <dbReference type="ARBA" id="ARBA00009437"/>
    </source>
</evidence>
<comment type="similarity">
    <text evidence="1">Belongs to the LysR transcriptional regulatory family.</text>
</comment>
<dbReference type="InterPro" id="IPR036388">
    <property type="entry name" value="WH-like_DNA-bd_sf"/>
</dbReference>
<dbReference type="PROSITE" id="PS50931">
    <property type="entry name" value="HTH_LYSR"/>
    <property type="match status" value="1"/>
</dbReference>
<proteinExistence type="inferred from homology"/>
<evidence type="ECO:0000256" key="4">
    <source>
        <dbReference type="ARBA" id="ARBA00023163"/>
    </source>
</evidence>
<organism evidence="6 7">
    <name type="scientific">Marinobacterium zhoushanense</name>
    <dbReference type="NCBI Taxonomy" id="1679163"/>
    <lineage>
        <taxon>Bacteria</taxon>
        <taxon>Pseudomonadati</taxon>
        <taxon>Pseudomonadota</taxon>
        <taxon>Gammaproteobacteria</taxon>
        <taxon>Oceanospirillales</taxon>
        <taxon>Oceanospirillaceae</taxon>
        <taxon>Marinobacterium</taxon>
    </lineage>
</organism>
<dbReference type="SUPFAM" id="SSF46785">
    <property type="entry name" value="Winged helix' DNA-binding domain"/>
    <property type="match status" value="1"/>
</dbReference>
<gene>
    <name evidence="6" type="ORF">GCM10011352_04330</name>
</gene>
<dbReference type="InterPro" id="IPR036390">
    <property type="entry name" value="WH_DNA-bd_sf"/>
</dbReference>
<dbReference type="Gene3D" id="1.10.10.10">
    <property type="entry name" value="Winged helix-like DNA-binding domain superfamily/Winged helix DNA-binding domain"/>
    <property type="match status" value="1"/>
</dbReference>
<keyword evidence="4" id="KW-0804">Transcription</keyword>
<dbReference type="CDD" id="cd08422">
    <property type="entry name" value="PBP2_CrgA_like"/>
    <property type="match status" value="1"/>
</dbReference>